<evidence type="ECO:0000256" key="4">
    <source>
        <dbReference type="ARBA" id="ARBA00022989"/>
    </source>
</evidence>
<evidence type="ECO:0000256" key="3">
    <source>
        <dbReference type="ARBA" id="ARBA00022692"/>
    </source>
</evidence>
<evidence type="ECO:0000256" key="7">
    <source>
        <dbReference type="SAM" id="MobiDB-lite"/>
    </source>
</evidence>
<evidence type="ECO:0000256" key="2">
    <source>
        <dbReference type="ARBA" id="ARBA00007165"/>
    </source>
</evidence>
<dbReference type="EMBL" id="CP025299">
    <property type="protein sequence ID" value="AUG29978.1"/>
    <property type="molecule type" value="Genomic_DNA"/>
</dbReference>
<feature type="transmembrane region" description="Helical" evidence="6">
    <location>
        <begin position="12"/>
        <end position="34"/>
    </location>
</feature>
<evidence type="ECO:0000313" key="9">
    <source>
        <dbReference type="Proteomes" id="UP000233276"/>
    </source>
</evidence>
<keyword evidence="4 6" id="KW-1133">Transmembrane helix</keyword>
<proteinExistence type="inferred from homology"/>
<gene>
    <name evidence="8" type="ORF">CXR34_11350</name>
</gene>
<keyword evidence="6" id="KW-1003">Cell membrane</keyword>
<dbReference type="CDD" id="cd06662">
    <property type="entry name" value="SURF1"/>
    <property type="match status" value="1"/>
</dbReference>
<feature type="region of interest" description="Disordered" evidence="7">
    <location>
        <begin position="251"/>
        <end position="316"/>
    </location>
</feature>
<feature type="compositionally biased region" description="Gly residues" evidence="7">
    <location>
        <begin position="261"/>
        <end position="272"/>
    </location>
</feature>
<evidence type="ECO:0000256" key="6">
    <source>
        <dbReference type="RuleBase" id="RU363076"/>
    </source>
</evidence>
<keyword evidence="3 6" id="KW-0812">Transmembrane</keyword>
<feature type="compositionally biased region" description="Low complexity" evidence="7">
    <location>
        <begin position="276"/>
        <end position="286"/>
    </location>
</feature>
<organism evidence="8 9">
    <name type="scientific">Microbacterium hominis</name>
    <dbReference type="NCBI Taxonomy" id="162426"/>
    <lineage>
        <taxon>Bacteria</taxon>
        <taxon>Bacillati</taxon>
        <taxon>Actinomycetota</taxon>
        <taxon>Actinomycetes</taxon>
        <taxon>Micrococcales</taxon>
        <taxon>Microbacteriaceae</taxon>
        <taxon>Microbacterium</taxon>
    </lineage>
</organism>
<name>A0A2K9DNP6_9MICO</name>
<keyword evidence="5 6" id="KW-0472">Membrane</keyword>
<dbReference type="GO" id="GO:0005886">
    <property type="term" value="C:plasma membrane"/>
    <property type="evidence" value="ECO:0007669"/>
    <property type="project" value="UniProtKB-SubCell"/>
</dbReference>
<accession>A0A2K9DNP6</accession>
<dbReference type="InterPro" id="IPR045214">
    <property type="entry name" value="Surf1/Surf4"/>
</dbReference>
<dbReference type="PROSITE" id="PS50895">
    <property type="entry name" value="SURF1"/>
    <property type="match status" value="1"/>
</dbReference>
<evidence type="ECO:0000256" key="5">
    <source>
        <dbReference type="ARBA" id="ARBA00023136"/>
    </source>
</evidence>
<comment type="subcellular location">
    <subcellularLocation>
        <location evidence="6">Cell membrane</location>
        <topology evidence="6">Multi-pass membrane protein</topology>
    </subcellularLocation>
    <subcellularLocation>
        <location evidence="1">Membrane</location>
    </subcellularLocation>
</comment>
<evidence type="ECO:0000313" key="8">
    <source>
        <dbReference type="EMBL" id="AUG29978.1"/>
    </source>
</evidence>
<dbReference type="PANTHER" id="PTHR23427:SF2">
    <property type="entry name" value="SURFEIT LOCUS PROTEIN 1"/>
    <property type="match status" value="1"/>
</dbReference>
<feature type="transmembrane region" description="Helical" evidence="6">
    <location>
        <begin position="218"/>
        <end position="240"/>
    </location>
</feature>
<evidence type="ECO:0000256" key="1">
    <source>
        <dbReference type="ARBA" id="ARBA00004370"/>
    </source>
</evidence>
<sequence length="316" mass="34097">MSPRTARQSTALRWAGYVAIAMVFAIVCAFLSNWQFTRNADRSRQLALVAANYDAAPVPLRELIGPDGAFDPDDQWHPVSLTGEYLTDQTLLARNRAHGGTSAFEVLVPFRTVDGDVFLVDRGWLAPGSAQPEPDAIPAPPSGQVEVVVRLKPGEALPNSGRSAPDGQVPTINLPLVAETTGQAGLVTSAYGLLVSEEPSVADVPNALESPSDDPGPYLSYAIQWILFAVMGFVFIWYMIRTEIRHRREDAEDAAADEANGTGGADGSGGPDGPDAPRAPAPAESAAARRRRRREQRPRDRDMQEEDALLDELTSR</sequence>
<dbReference type="PANTHER" id="PTHR23427">
    <property type="entry name" value="SURFEIT LOCUS PROTEIN"/>
    <property type="match status" value="1"/>
</dbReference>
<reference evidence="8 9" key="1">
    <citation type="submission" date="2017-12" db="EMBL/GenBank/DDBJ databases">
        <title>Isolation and characterization of estrogens degradatiion strain Microbacterium hominis SJTG1.</title>
        <authorList>
            <person name="Xiong W."/>
            <person name="Yin C."/>
            <person name="Zheng D."/>
            <person name="Liang R."/>
        </authorList>
    </citation>
    <scope>NUCLEOTIDE SEQUENCE [LARGE SCALE GENOMIC DNA]</scope>
    <source>
        <strain evidence="8 9">SJTG1</strain>
    </source>
</reference>
<dbReference type="KEGG" id="mhos:CXR34_11350"/>
<dbReference type="Proteomes" id="UP000233276">
    <property type="component" value="Chromosome"/>
</dbReference>
<comment type="similarity">
    <text evidence="2 6">Belongs to the SURF1 family.</text>
</comment>
<dbReference type="AlphaFoldDB" id="A0A2K9DNP6"/>
<dbReference type="InterPro" id="IPR002994">
    <property type="entry name" value="Surf1/Shy1"/>
</dbReference>
<protein>
    <recommendedName>
        <fullName evidence="6">SURF1-like protein</fullName>
    </recommendedName>
</protein>
<dbReference type="Pfam" id="PF02104">
    <property type="entry name" value="SURF1"/>
    <property type="match status" value="1"/>
</dbReference>
<dbReference type="RefSeq" id="WP_101306442.1">
    <property type="nucleotide sequence ID" value="NZ_CP025299.1"/>
</dbReference>